<sequence length="385" mass="43737">MDGLLTPNLGSLVKGWDKIKRNPSPSKSEDLSLQSQEHGTTTPSAPLEAELIDLKAQPLYELTCKRAPWDWTPVHEEALKLLILETGVYQALGPINPTDPLYIEWGFAIHGLSIHMWQRGREGPTRPIAFYSRSFKDAEKMIFDLGKGSFRTVQETKKIIRPIILRGPFKVLNPILAGTPCPAGVAEQETLRKRYAQLDHYCHTRKIKEGAPKVRQIQESPDNQPNQEIPPSLIKLAPPFKPHLKNVWFTDASSKREGKVWKYRAVALHVDSGEQIIMEEEGRAQLGELIAVWSVIRRQAESKEPVFIYTDSYTVFKGLGINTFHTRCSARDQTTHCHHWPKIPTNPDLFATADLLQISLLHIAKPQPSYEKRLWWEAARLLTAI</sequence>
<reference evidence="4 5" key="1">
    <citation type="journal article" date="2023" name="J. Hered.">
        <title>Chromosome-level genome of the wood stork (Mycteria americana) provides insight into avian chromosome evolution.</title>
        <authorList>
            <person name="Flamio R. Jr."/>
            <person name="Ramstad K.M."/>
        </authorList>
    </citation>
    <scope>NUCLEOTIDE SEQUENCE [LARGE SCALE GENOMIC DNA]</scope>
    <source>
        <strain evidence="4">JAX WOST 10</strain>
    </source>
</reference>
<dbReference type="Pfam" id="PF00075">
    <property type="entry name" value="RNase_H"/>
    <property type="match status" value="1"/>
</dbReference>
<feature type="domain" description="RNase H type-1" evidence="2">
    <location>
        <begin position="247"/>
        <end position="319"/>
    </location>
</feature>
<comment type="caution">
    <text evidence="4">The sequence shown here is derived from an EMBL/GenBank/DDBJ whole genome shotgun (WGS) entry which is preliminary data.</text>
</comment>
<dbReference type="Proteomes" id="UP001333110">
    <property type="component" value="Unassembled WGS sequence"/>
</dbReference>
<dbReference type="EMBL" id="JAUNZN010000001">
    <property type="protein sequence ID" value="KAK4829061.1"/>
    <property type="molecule type" value="Genomic_DNA"/>
</dbReference>
<dbReference type="InterPro" id="IPR041577">
    <property type="entry name" value="RT_RNaseH_2"/>
</dbReference>
<accession>A0AAN7NQB8</accession>
<dbReference type="SUPFAM" id="SSF56672">
    <property type="entry name" value="DNA/RNA polymerases"/>
    <property type="match status" value="1"/>
</dbReference>
<gene>
    <name evidence="4" type="ORF">QYF61_001866</name>
</gene>
<dbReference type="InterPro" id="IPR012337">
    <property type="entry name" value="RNaseH-like_sf"/>
</dbReference>
<evidence type="ECO:0000259" key="2">
    <source>
        <dbReference type="Pfam" id="PF00075"/>
    </source>
</evidence>
<feature type="domain" description="Reverse transcriptase/retrotransposon-derived protein RNase H-like" evidence="3">
    <location>
        <begin position="71"/>
        <end position="141"/>
    </location>
</feature>
<keyword evidence="5" id="KW-1185">Reference proteome</keyword>
<evidence type="ECO:0008006" key="6">
    <source>
        <dbReference type="Google" id="ProtNLM"/>
    </source>
</evidence>
<dbReference type="GO" id="GO:0003676">
    <property type="term" value="F:nucleic acid binding"/>
    <property type="evidence" value="ECO:0007669"/>
    <property type="project" value="InterPro"/>
</dbReference>
<dbReference type="Pfam" id="PF17919">
    <property type="entry name" value="RT_RNaseH_2"/>
    <property type="match status" value="1"/>
</dbReference>
<evidence type="ECO:0000259" key="3">
    <source>
        <dbReference type="Pfam" id="PF17919"/>
    </source>
</evidence>
<dbReference type="InterPro" id="IPR043502">
    <property type="entry name" value="DNA/RNA_pol_sf"/>
</dbReference>
<organism evidence="4 5">
    <name type="scientific">Mycteria americana</name>
    <name type="common">Wood stork</name>
    <dbReference type="NCBI Taxonomy" id="33587"/>
    <lineage>
        <taxon>Eukaryota</taxon>
        <taxon>Metazoa</taxon>
        <taxon>Chordata</taxon>
        <taxon>Craniata</taxon>
        <taxon>Vertebrata</taxon>
        <taxon>Euteleostomi</taxon>
        <taxon>Archelosauria</taxon>
        <taxon>Archosauria</taxon>
        <taxon>Dinosauria</taxon>
        <taxon>Saurischia</taxon>
        <taxon>Theropoda</taxon>
        <taxon>Coelurosauria</taxon>
        <taxon>Aves</taxon>
        <taxon>Neognathae</taxon>
        <taxon>Neoaves</taxon>
        <taxon>Aequornithes</taxon>
        <taxon>Ciconiiformes</taxon>
        <taxon>Ciconiidae</taxon>
        <taxon>Mycteria</taxon>
    </lineage>
</organism>
<dbReference type="AlphaFoldDB" id="A0AAN7NQB8"/>
<evidence type="ECO:0000313" key="5">
    <source>
        <dbReference type="Proteomes" id="UP001333110"/>
    </source>
</evidence>
<protein>
    <recommendedName>
        <fullName evidence="6">Integrase catalytic domain-containing protein</fullName>
    </recommendedName>
</protein>
<feature type="compositionally biased region" description="Polar residues" evidence="1">
    <location>
        <begin position="23"/>
        <end position="43"/>
    </location>
</feature>
<dbReference type="GO" id="GO:0006259">
    <property type="term" value="P:DNA metabolic process"/>
    <property type="evidence" value="ECO:0007669"/>
    <property type="project" value="UniProtKB-ARBA"/>
</dbReference>
<dbReference type="InterPro" id="IPR002156">
    <property type="entry name" value="RNaseH_domain"/>
</dbReference>
<proteinExistence type="predicted"/>
<feature type="region of interest" description="Disordered" evidence="1">
    <location>
        <begin position="21"/>
        <end position="43"/>
    </location>
</feature>
<dbReference type="InterPro" id="IPR036397">
    <property type="entry name" value="RNaseH_sf"/>
</dbReference>
<dbReference type="SUPFAM" id="SSF53098">
    <property type="entry name" value="Ribonuclease H-like"/>
    <property type="match status" value="1"/>
</dbReference>
<name>A0AAN7NQB8_MYCAM</name>
<dbReference type="GO" id="GO:0004523">
    <property type="term" value="F:RNA-DNA hybrid ribonuclease activity"/>
    <property type="evidence" value="ECO:0007669"/>
    <property type="project" value="InterPro"/>
</dbReference>
<evidence type="ECO:0000313" key="4">
    <source>
        <dbReference type="EMBL" id="KAK4829061.1"/>
    </source>
</evidence>
<evidence type="ECO:0000256" key="1">
    <source>
        <dbReference type="SAM" id="MobiDB-lite"/>
    </source>
</evidence>
<dbReference type="Gene3D" id="3.30.420.10">
    <property type="entry name" value="Ribonuclease H-like superfamily/Ribonuclease H"/>
    <property type="match status" value="1"/>
</dbReference>